<dbReference type="OrthoDB" id="1747743at2759"/>
<keyword evidence="2" id="KW-1185">Reference proteome</keyword>
<dbReference type="Proteomes" id="UP000257109">
    <property type="component" value="Unassembled WGS sequence"/>
</dbReference>
<evidence type="ECO:0000313" key="1">
    <source>
        <dbReference type="EMBL" id="RDY08380.1"/>
    </source>
</evidence>
<comment type="caution">
    <text evidence="1">The sequence shown here is derived from an EMBL/GenBank/DDBJ whole genome shotgun (WGS) entry which is preliminary data.</text>
</comment>
<gene>
    <name evidence="1" type="ORF">CR513_07397</name>
</gene>
<accession>A0A371I009</accession>
<dbReference type="EMBL" id="QJKJ01001290">
    <property type="protein sequence ID" value="RDY08380.1"/>
    <property type="molecule type" value="Genomic_DNA"/>
</dbReference>
<reference evidence="1" key="1">
    <citation type="submission" date="2018-05" db="EMBL/GenBank/DDBJ databases">
        <title>Draft genome of Mucuna pruriens seed.</title>
        <authorList>
            <person name="Nnadi N.E."/>
            <person name="Vos R."/>
            <person name="Hasami M.H."/>
            <person name="Devisetty U.K."/>
            <person name="Aguiy J.C."/>
        </authorList>
    </citation>
    <scope>NUCLEOTIDE SEQUENCE [LARGE SCALE GENOMIC DNA]</scope>
    <source>
        <strain evidence="1">JCA_2017</strain>
    </source>
</reference>
<evidence type="ECO:0000313" key="2">
    <source>
        <dbReference type="Proteomes" id="UP000257109"/>
    </source>
</evidence>
<dbReference type="AlphaFoldDB" id="A0A371I009"/>
<name>A0A371I009_MUCPR</name>
<organism evidence="1 2">
    <name type="scientific">Mucuna pruriens</name>
    <name type="common">Velvet bean</name>
    <name type="synonym">Dolichos pruriens</name>
    <dbReference type="NCBI Taxonomy" id="157652"/>
    <lineage>
        <taxon>Eukaryota</taxon>
        <taxon>Viridiplantae</taxon>
        <taxon>Streptophyta</taxon>
        <taxon>Embryophyta</taxon>
        <taxon>Tracheophyta</taxon>
        <taxon>Spermatophyta</taxon>
        <taxon>Magnoliopsida</taxon>
        <taxon>eudicotyledons</taxon>
        <taxon>Gunneridae</taxon>
        <taxon>Pentapetalae</taxon>
        <taxon>rosids</taxon>
        <taxon>fabids</taxon>
        <taxon>Fabales</taxon>
        <taxon>Fabaceae</taxon>
        <taxon>Papilionoideae</taxon>
        <taxon>50 kb inversion clade</taxon>
        <taxon>NPAAA clade</taxon>
        <taxon>indigoferoid/millettioid clade</taxon>
        <taxon>Phaseoleae</taxon>
        <taxon>Mucuna</taxon>
    </lineage>
</organism>
<feature type="non-terminal residue" evidence="1">
    <location>
        <position position="45"/>
    </location>
</feature>
<sequence>MFSLGRGRDGGYQQVSSTFTLGKYSDDVLCDVVPMEATHILLGQL</sequence>
<proteinExistence type="predicted"/>
<protein>
    <submittedName>
        <fullName evidence="1">Uncharacterized protein</fullName>
    </submittedName>
</protein>